<proteinExistence type="predicted"/>
<dbReference type="Proteomes" id="UP000179118">
    <property type="component" value="Unassembled WGS sequence"/>
</dbReference>
<protein>
    <submittedName>
        <fullName evidence="1">Uncharacterized protein</fullName>
    </submittedName>
</protein>
<name>A0A1G2S8E6_9BACT</name>
<dbReference type="AlphaFoldDB" id="A0A1G2S8E6"/>
<comment type="caution">
    <text evidence="1">The sequence shown here is derived from an EMBL/GenBank/DDBJ whole genome shotgun (WGS) entry which is preliminary data.</text>
</comment>
<organism evidence="1 2">
    <name type="scientific">Candidatus Yonathbacteria bacterium RIFCSPHIGHO2_02_FULL_44_14</name>
    <dbReference type="NCBI Taxonomy" id="1802724"/>
    <lineage>
        <taxon>Bacteria</taxon>
        <taxon>Candidatus Yonathiibacteriota</taxon>
    </lineage>
</organism>
<gene>
    <name evidence="1" type="ORF">A3D51_03200</name>
</gene>
<evidence type="ECO:0000313" key="2">
    <source>
        <dbReference type="Proteomes" id="UP000179118"/>
    </source>
</evidence>
<dbReference type="EMBL" id="MHUT01000008">
    <property type="protein sequence ID" value="OHA81394.1"/>
    <property type="molecule type" value="Genomic_DNA"/>
</dbReference>
<accession>A0A1G2S8E6</accession>
<evidence type="ECO:0000313" key="1">
    <source>
        <dbReference type="EMBL" id="OHA81394.1"/>
    </source>
</evidence>
<reference evidence="1 2" key="1">
    <citation type="journal article" date="2016" name="Nat. Commun.">
        <title>Thousands of microbial genomes shed light on interconnected biogeochemical processes in an aquifer system.</title>
        <authorList>
            <person name="Anantharaman K."/>
            <person name="Brown C.T."/>
            <person name="Hug L.A."/>
            <person name="Sharon I."/>
            <person name="Castelle C.J."/>
            <person name="Probst A.J."/>
            <person name="Thomas B.C."/>
            <person name="Singh A."/>
            <person name="Wilkins M.J."/>
            <person name="Karaoz U."/>
            <person name="Brodie E.L."/>
            <person name="Williams K.H."/>
            <person name="Hubbard S.S."/>
            <person name="Banfield J.F."/>
        </authorList>
    </citation>
    <scope>NUCLEOTIDE SEQUENCE [LARGE SCALE GENOMIC DNA]</scope>
</reference>
<sequence>MNTREFSHNFKEIATYYALRLEMIEGLDGADAEKMVVVIRSSRQEVVGALWKATGDESVFDADIDIKEIPADGGVDIGVFL</sequence>